<organism evidence="3 4">
    <name type="scientific">Culter alburnus</name>
    <name type="common">Topmouth culter</name>
    <dbReference type="NCBI Taxonomy" id="194366"/>
    <lineage>
        <taxon>Eukaryota</taxon>
        <taxon>Metazoa</taxon>
        <taxon>Chordata</taxon>
        <taxon>Craniata</taxon>
        <taxon>Vertebrata</taxon>
        <taxon>Euteleostomi</taxon>
        <taxon>Actinopterygii</taxon>
        <taxon>Neopterygii</taxon>
        <taxon>Teleostei</taxon>
        <taxon>Ostariophysi</taxon>
        <taxon>Cypriniformes</taxon>
        <taxon>Xenocyprididae</taxon>
        <taxon>Xenocypridinae</taxon>
        <taxon>Culter</taxon>
    </lineage>
</organism>
<dbReference type="CDD" id="cd23538">
    <property type="entry name" value="TFP_LU_ECD_TGFR2"/>
    <property type="match status" value="2"/>
</dbReference>
<dbReference type="InterPro" id="IPR045860">
    <property type="entry name" value="Snake_toxin-like_sf"/>
</dbReference>
<dbReference type="InterPro" id="IPR015013">
    <property type="entry name" value="Transforming_GF_b_rcpt_2_ecto"/>
</dbReference>
<evidence type="ECO:0000313" key="3">
    <source>
        <dbReference type="EMBL" id="KAK9958172.1"/>
    </source>
</evidence>
<sequence length="280" mass="31180">MERFGSVGFGPVLLVCLMSGASALPHTANPHSQCKSCDPRPAACNSYQCISNCSVSKVCPNPQDVCIAVWWRQAGVVTVETRCHDPTQPLRGVMLEDYSSSDCVLTIRHVSGHNLRLCACTGRDCNERMLLNKPSEDSELVIMNASKNKPFRLPQLCKFCDFESTECNATGVCESSCNIKSICEDPEEVCVSAWRRSEGKTLIETVCHNPALKFHGQYLTDYSNTRCEMKKVKGMEDFYICSCNAEECNDRLFFPGDSPGDEQKKEPLLPVQVCLKRPEK</sequence>
<gene>
    <name evidence="3" type="ORF">ABG768_012346</name>
</gene>
<feature type="domain" description="Transforming growth factor beta receptor 2 ectodomain" evidence="2">
    <location>
        <begin position="155"/>
        <end position="257"/>
    </location>
</feature>
<feature type="chain" id="PRO_5043991006" description="Transforming growth factor beta receptor 2 ectodomain domain-containing protein" evidence="1">
    <location>
        <begin position="24"/>
        <end position="280"/>
    </location>
</feature>
<evidence type="ECO:0000256" key="1">
    <source>
        <dbReference type="SAM" id="SignalP"/>
    </source>
</evidence>
<dbReference type="AlphaFoldDB" id="A0AAW1Z9N2"/>
<dbReference type="EMBL" id="JAWDJR010000019">
    <property type="protein sequence ID" value="KAK9958172.1"/>
    <property type="molecule type" value="Genomic_DNA"/>
</dbReference>
<protein>
    <recommendedName>
        <fullName evidence="2">Transforming growth factor beta receptor 2 ectodomain domain-containing protein</fullName>
    </recommendedName>
</protein>
<dbReference type="GO" id="GO:0005524">
    <property type="term" value="F:ATP binding"/>
    <property type="evidence" value="ECO:0007669"/>
    <property type="project" value="InterPro"/>
</dbReference>
<evidence type="ECO:0000313" key="4">
    <source>
        <dbReference type="Proteomes" id="UP001479290"/>
    </source>
</evidence>
<dbReference type="GO" id="GO:0016020">
    <property type="term" value="C:membrane"/>
    <property type="evidence" value="ECO:0007669"/>
    <property type="project" value="InterPro"/>
</dbReference>
<proteinExistence type="predicted"/>
<comment type="caution">
    <text evidence="3">The sequence shown here is derived from an EMBL/GenBank/DDBJ whole genome shotgun (WGS) entry which is preliminary data.</text>
</comment>
<name>A0AAW1Z9N2_CULAL</name>
<evidence type="ECO:0000259" key="2">
    <source>
        <dbReference type="Pfam" id="PF08917"/>
    </source>
</evidence>
<dbReference type="SUPFAM" id="SSF57302">
    <property type="entry name" value="Snake toxin-like"/>
    <property type="match status" value="2"/>
</dbReference>
<accession>A0AAW1Z9N2</accession>
<feature type="signal peptide" evidence="1">
    <location>
        <begin position="1"/>
        <end position="23"/>
    </location>
</feature>
<reference evidence="3 4" key="1">
    <citation type="submission" date="2024-05" db="EMBL/GenBank/DDBJ databases">
        <title>A high-quality chromosomal-level genome assembly of Topmouth culter (Culter alburnus).</title>
        <authorList>
            <person name="Zhao H."/>
        </authorList>
    </citation>
    <scope>NUCLEOTIDE SEQUENCE [LARGE SCALE GENOMIC DNA]</scope>
    <source>
        <strain evidence="3">CATC2023</strain>
        <tissue evidence="3">Muscle</tissue>
    </source>
</reference>
<dbReference type="Pfam" id="PF08917">
    <property type="entry name" value="ecTbetaR2"/>
    <property type="match status" value="2"/>
</dbReference>
<dbReference type="Gene3D" id="2.10.60.10">
    <property type="entry name" value="CD59"/>
    <property type="match status" value="2"/>
</dbReference>
<dbReference type="GO" id="GO:0005026">
    <property type="term" value="F:transforming growth factor beta receptor activity, type II"/>
    <property type="evidence" value="ECO:0007669"/>
    <property type="project" value="InterPro"/>
</dbReference>
<keyword evidence="4" id="KW-1185">Reference proteome</keyword>
<keyword evidence="1" id="KW-0732">Signal</keyword>
<feature type="domain" description="Transforming growth factor beta receptor 2 ectodomain" evidence="2">
    <location>
        <begin position="34"/>
        <end position="136"/>
    </location>
</feature>
<dbReference type="GO" id="GO:0046872">
    <property type="term" value="F:metal ion binding"/>
    <property type="evidence" value="ECO:0007669"/>
    <property type="project" value="InterPro"/>
</dbReference>
<dbReference type="Proteomes" id="UP001479290">
    <property type="component" value="Unassembled WGS sequence"/>
</dbReference>